<feature type="compositionally biased region" description="Gly residues" evidence="1">
    <location>
        <begin position="94"/>
        <end position="107"/>
    </location>
</feature>
<name>A0AAD1UR15_EUPCR</name>
<dbReference type="Proteomes" id="UP001295684">
    <property type="component" value="Unassembled WGS sequence"/>
</dbReference>
<feature type="compositionally biased region" description="Polar residues" evidence="1">
    <location>
        <begin position="82"/>
        <end position="93"/>
    </location>
</feature>
<accession>A0AAD1UR15</accession>
<feature type="region of interest" description="Disordered" evidence="1">
    <location>
        <begin position="1"/>
        <end position="307"/>
    </location>
</feature>
<feature type="compositionally biased region" description="Polar residues" evidence="1">
    <location>
        <begin position="134"/>
        <end position="154"/>
    </location>
</feature>
<feature type="compositionally biased region" description="Low complexity" evidence="1">
    <location>
        <begin position="228"/>
        <end position="257"/>
    </location>
</feature>
<gene>
    <name evidence="2" type="ORF">ECRASSUSDP1_LOCUS10736</name>
</gene>
<evidence type="ECO:0000313" key="3">
    <source>
        <dbReference type="Proteomes" id="UP001295684"/>
    </source>
</evidence>
<evidence type="ECO:0000313" key="2">
    <source>
        <dbReference type="EMBL" id="CAI2369435.1"/>
    </source>
</evidence>
<organism evidence="2 3">
    <name type="scientific">Euplotes crassus</name>
    <dbReference type="NCBI Taxonomy" id="5936"/>
    <lineage>
        <taxon>Eukaryota</taxon>
        <taxon>Sar</taxon>
        <taxon>Alveolata</taxon>
        <taxon>Ciliophora</taxon>
        <taxon>Intramacronucleata</taxon>
        <taxon>Spirotrichea</taxon>
        <taxon>Hypotrichia</taxon>
        <taxon>Euplotida</taxon>
        <taxon>Euplotidae</taxon>
        <taxon>Moneuplotes</taxon>
    </lineage>
</organism>
<proteinExistence type="predicted"/>
<protein>
    <submittedName>
        <fullName evidence="2">Uncharacterized protein</fullName>
    </submittedName>
</protein>
<sequence>MFGNFGKSGNNPRSGSSNTTASNPRSKGFGGNQKQNNWGSNPRSGGYNNQKKNYSSSGKFNNPRSGGFNKSNPRSGGGGFHNQKQGFQHSNPRSGGGFGGGSKGGSFFGKSSSMAESDNDPGFIDVEEDYFGINSGNGKASNPRFSTRPSTMETEMTRGMSKRSSYMDTELSRGMSKRPSYMDTELSRGMSKRPSYMDTEGSGKKGSSFFGKNQQQHGAPFFGGGSGSSNSRSFNPRAGNSQGFNSGSSGGSMFSNQRSGGSQGFNPRSGGSQGFNPRSGGSQGFNPRSDQQSAHQPGLQRGISGIIGSSRDTSGLILGVSNSGSGGSIFGGASAAKNVMKLTEMLGEDQIVSGNKDEGKGNNSEEPPKIVETDISILMLDMGFKSLQSKIYSDENQELEGDGLFSYSPPTLQQAGF</sequence>
<evidence type="ECO:0000256" key="1">
    <source>
        <dbReference type="SAM" id="MobiDB-lite"/>
    </source>
</evidence>
<dbReference type="AlphaFoldDB" id="A0AAD1UR15"/>
<dbReference type="EMBL" id="CAMPGE010010586">
    <property type="protein sequence ID" value="CAI2369435.1"/>
    <property type="molecule type" value="Genomic_DNA"/>
</dbReference>
<feature type="compositionally biased region" description="Polar residues" evidence="1">
    <location>
        <begin position="258"/>
        <end position="295"/>
    </location>
</feature>
<feature type="compositionally biased region" description="Polar residues" evidence="1">
    <location>
        <begin position="32"/>
        <end position="74"/>
    </location>
</feature>
<feature type="compositionally biased region" description="Polar residues" evidence="1">
    <location>
        <begin position="7"/>
        <end position="25"/>
    </location>
</feature>
<keyword evidence="3" id="KW-1185">Reference proteome</keyword>
<comment type="caution">
    <text evidence="2">The sequence shown here is derived from an EMBL/GenBank/DDBJ whole genome shotgun (WGS) entry which is preliminary data.</text>
</comment>
<reference evidence="2" key="1">
    <citation type="submission" date="2023-07" db="EMBL/GenBank/DDBJ databases">
        <authorList>
            <consortium name="AG Swart"/>
            <person name="Singh M."/>
            <person name="Singh A."/>
            <person name="Seah K."/>
            <person name="Emmerich C."/>
        </authorList>
    </citation>
    <scope>NUCLEOTIDE SEQUENCE</scope>
    <source>
        <strain evidence="2">DP1</strain>
    </source>
</reference>